<dbReference type="InterPro" id="IPR004154">
    <property type="entry name" value="Anticodon-bd"/>
</dbReference>
<evidence type="ECO:0000256" key="2">
    <source>
        <dbReference type="ARBA" id="ARBA00022490"/>
    </source>
</evidence>
<evidence type="ECO:0000256" key="1">
    <source>
        <dbReference type="ARBA" id="ARBA00008226"/>
    </source>
</evidence>
<evidence type="ECO:0000256" key="3">
    <source>
        <dbReference type="ARBA" id="ARBA00022598"/>
    </source>
</evidence>
<dbReference type="CDD" id="cd00859">
    <property type="entry name" value="HisRS_anticodon"/>
    <property type="match status" value="1"/>
</dbReference>
<dbReference type="EC" id="6.1.1.21" evidence="9"/>
<feature type="binding site" evidence="10">
    <location>
        <begin position="263"/>
        <end position="264"/>
    </location>
    <ligand>
        <name>L-histidine</name>
        <dbReference type="ChEBI" id="CHEBI:57595"/>
    </ligand>
</feature>
<evidence type="ECO:0000256" key="5">
    <source>
        <dbReference type="ARBA" id="ARBA00022840"/>
    </source>
</evidence>
<comment type="caution">
    <text evidence="12">The sequence shown here is derived from an EMBL/GenBank/DDBJ whole genome shotgun (WGS) entry which is preliminary data.</text>
</comment>
<comment type="similarity">
    <text evidence="1 9">Belongs to the class-II aminoacyl-tRNA synthetase family.</text>
</comment>
<dbReference type="InterPro" id="IPR041715">
    <property type="entry name" value="HisRS-like_core"/>
</dbReference>
<dbReference type="GO" id="GO:0005737">
    <property type="term" value="C:cytoplasm"/>
    <property type="evidence" value="ECO:0007669"/>
    <property type="project" value="UniProtKB-SubCell"/>
</dbReference>
<reference evidence="12" key="1">
    <citation type="submission" date="2020-10" db="EMBL/GenBank/DDBJ databases">
        <authorList>
            <person name="Gilroy R."/>
        </authorList>
    </citation>
    <scope>NUCLEOTIDE SEQUENCE</scope>
    <source>
        <strain evidence="12">CHK33-4379</strain>
    </source>
</reference>
<keyword evidence="5 9" id="KW-0067">ATP-binding</keyword>
<dbReference type="Gene3D" id="3.30.930.10">
    <property type="entry name" value="Bira Bifunctional Protein, Domain 2"/>
    <property type="match status" value="1"/>
</dbReference>
<feature type="binding site" evidence="10">
    <location>
        <position position="114"/>
    </location>
    <ligand>
        <name>L-histidine</name>
        <dbReference type="ChEBI" id="CHEBI:57595"/>
    </ligand>
</feature>
<dbReference type="SUPFAM" id="SSF52954">
    <property type="entry name" value="Class II aaRS ABD-related"/>
    <property type="match status" value="1"/>
</dbReference>
<evidence type="ECO:0000256" key="4">
    <source>
        <dbReference type="ARBA" id="ARBA00022741"/>
    </source>
</evidence>
<dbReference type="Gene3D" id="3.40.50.800">
    <property type="entry name" value="Anticodon-binding domain"/>
    <property type="match status" value="1"/>
</dbReference>
<evidence type="ECO:0000256" key="10">
    <source>
        <dbReference type="PIRSR" id="PIRSR001549-1"/>
    </source>
</evidence>
<comment type="subunit">
    <text evidence="9">Homodimer.</text>
</comment>
<organism evidence="12 13">
    <name type="scientific">Candidatus Faeciplasma pullistercoris</name>
    <dbReference type="NCBI Taxonomy" id="2840800"/>
    <lineage>
        <taxon>Bacteria</taxon>
        <taxon>Bacillati</taxon>
        <taxon>Bacillota</taxon>
        <taxon>Clostridia</taxon>
        <taxon>Eubacteriales</taxon>
        <taxon>Oscillospiraceae</taxon>
        <taxon>Oscillospiraceae incertae sedis</taxon>
        <taxon>Candidatus Faeciplasma</taxon>
    </lineage>
</organism>
<dbReference type="Proteomes" id="UP000824136">
    <property type="component" value="Unassembled WGS sequence"/>
</dbReference>
<dbReference type="AlphaFoldDB" id="A0A9D1GUS1"/>
<dbReference type="GO" id="GO:0016740">
    <property type="term" value="F:transferase activity"/>
    <property type="evidence" value="ECO:0007669"/>
    <property type="project" value="UniProtKB-ARBA"/>
</dbReference>
<evidence type="ECO:0000256" key="6">
    <source>
        <dbReference type="ARBA" id="ARBA00022917"/>
    </source>
</evidence>
<keyword evidence="3 9" id="KW-0436">Ligase</keyword>
<evidence type="ECO:0000313" key="12">
    <source>
        <dbReference type="EMBL" id="HIT59594.1"/>
    </source>
</evidence>
<keyword evidence="4 9" id="KW-0547">Nucleotide-binding</keyword>
<dbReference type="InterPro" id="IPR045864">
    <property type="entry name" value="aa-tRNA-synth_II/BPL/LPL"/>
</dbReference>
<evidence type="ECO:0000259" key="11">
    <source>
        <dbReference type="PROSITE" id="PS50862"/>
    </source>
</evidence>
<dbReference type="InterPro" id="IPR015807">
    <property type="entry name" value="His-tRNA-ligase"/>
</dbReference>
<dbReference type="GO" id="GO:0006427">
    <property type="term" value="P:histidyl-tRNA aminoacylation"/>
    <property type="evidence" value="ECO:0007669"/>
    <property type="project" value="UniProtKB-UniRule"/>
</dbReference>
<dbReference type="GO" id="GO:0004821">
    <property type="term" value="F:histidine-tRNA ligase activity"/>
    <property type="evidence" value="ECO:0007669"/>
    <property type="project" value="UniProtKB-UniRule"/>
</dbReference>
<dbReference type="Pfam" id="PF13393">
    <property type="entry name" value="tRNA-synt_His"/>
    <property type="match status" value="2"/>
</dbReference>
<dbReference type="GO" id="GO:0005524">
    <property type="term" value="F:ATP binding"/>
    <property type="evidence" value="ECO:0007669"/>
    <property type="project" value="UniProtKB-UniRule"/>
</dbReference>
<dbReference type="CDD" id="cd00773">
    <property type="entry name" value="HisRS-like_core"/>
    <property type="match status" value="1"/>
</dbReference>
<dbReference type="PROSITE" id="PS50862">
    <property type="entry name" value="AA_TRNA_LIGASE_II"/>
    <property type="match status" value="1"/>
</dbReference>
<dbReference type="InterPro" id="IPR036621">
    <property type="entry name" value="Anticodon-bd_dom_sf"/>
</dbReference>
<dbReference type="NCBIfam" id="TIGR00442">
    <property type="entry name" value="hisS"/>
    <property type="match status" value="1"/>
</dbReference>
<dbReference type="InterPro" id="IPR004516">
    <property type="entry name" value="HisRS/HisZ"/>
</dbReference>
<evidence type="ECO:0000256" key="7">
    <source>
        <dbReference type="ARBA" id="ARBA00023146"/>
    </source>
</evidence>
<sequence>MALSVQRPKGTQDALPSSIYKWHTVEQVVRDCAEQFGFREIRTPVFEETSLYIRSVGDTSDVVTKEMYTVSSKGDATFTLRPEGTAGVVRAMLENGVMNEGFPQKVYYIIPCFRHEKPQAGRLREFHQFGVEMFGTANPYADAEIIMLAKSVIDSCGLDGIALNINSIGCPECRKSYHAALKEYFYARRDELCPTCLERLEKNPMRILDCKSVVCSEIAKDAPVILDYLCSDCSEHFEKLKGILGDYGVEYKVNPRIVRGLDYYTRTVFEFISTDIGAQGTVCGGGRYDGLVRELGGQPTPALGFGLGLERLILTMEKQNKDFLVPKTCDIYFAPMGEKAAKKASLMTMELREDGYAAEFDIVGRGLKPQMRYADKIGAKFVCVLGDNELESGIVRIKNMRTGDQTEASLDAFKTAFVSLIINETFETEGLEDNLESLTEGLGLNNI</sequence>
<gene>
    <name evidence="9" type="primary">hisS</name>
    <name evidence="12" type="ORF">IAC39_07800</name>
</gene>
<feature type="binding site" evidence="10">
    <location>
        <begin position="83"/>
        <end position="85"/>
    </location>
    <ligand>
        <name>L-histidine</name>
        <dbReference type="ChEBI" id="CHEBI:57595"/>
    </ligand>
</feature>
<dbReference type="InterPro" id="IPR033656">
    <property type="entry name" value="HisRS_anticodon"/>
</dbReference>
<keyword evidence="7 9" id="KW-0030">Aminoacyl-tRNA synthetase</keyword>
<name>A0A9D1GUS1_9FIRM</name>
<dbReference type="Pfam" id="PF03129">
    <property type="entry name" value="HGTP_anticodon"/>
    <property type="match status" value="1"/>
</dbReference>
<evidence type="ECO:0000256" key="8">
    <source>
        <dbReference type="ARBA" id="ARBA00047639"/>
    </source>
</evidence>
<dbReference type="InterPro" id="IPR006195">
    <property type="entry name" value="aa-tRNA-synth_II"/>
</dbReference>
<feature type="binding site" evidence="10">
    <location>
        <position position="259"/>
    </location>
    <ligand>
        <name>L-histidine</name>
        <dbReference type="ChEBI" id="CHEBI:57595"/>
    </ligand>
</feature>
<keyword evidence="6 9" id="KW-0648">Protein biosynthesis</keyword>
<keyword evidence="2 9" id="KW-0963">Cytoplasm</keyword>
<feature type="binding site" evidence="10">
    <location>
        <position position="132"/>
    </location>
    <ligand>
        <name>L-histidine</name>
        <dbReference type="ChEBI" id="CHEBI:57595"/>
    </ligand>
</feature>
<proteinExistence type="inferred from homology"/>
<comment type="subcellular location">
    <subcellularLocation>
        <location evidence="9">Cytoplasm</location>
    </subcellularLocation>
</comment>
<accession>A0A9D1GUS1</accession>
<evidence type="ECO:0000313" key="13">
    <source>
        <dbReference type="Proteomes" id="UP000824136"/>
    </source>
</evidence>
<dbReference type="SUPFAM" id="SSF55681">
    <property type="entry name" value="Class II aaRS and biotin synthetases"/>
    <property type="match status" value="1"/>
</dbReference>
<feature type="domain" description="Aminoacyl-transfer RNA synthetases class-II family profile" evidence="11">
    <location>
        <begin position="25"/>
        <end position="326"/>
    </location>
</feature>
<dbReference type="HAMAP" id="MF_00127">
    <property type="entry name" value="His_tRNA_synth"/>
    <property type="match status" value="1"/>
</dbReference>
<protein>
    <recommendedName>
        <fullName evidence="9">Histidine--tRNA ligase</fullName>
        <ecNumber evidence="9">6.1.1.21</ecNumber>
    </recommendedName>
    <alternativeName>
        <fullName evidence="9">Histidyl-tRNA synthetase</fullName>
        <shortName evidence="9">HisRS</shortName>
    </alternativeName>
</protein>
<dbReference type="PANTHER" id="PTHR43707:SF1">
    <property type="entry name" value="HISTIDINE--TRNA LIGASE, MITOCHONDRIAL-RELATED"/>
    <property type="match status" value="1"/>
</dbReference>
<feature type="binding site" evidence="10">
    <location>
        <position position="128"/>
    </location>
    <ligand>
        <name>L-histidine</name>
        <dbReference type="ChEBI" id="CHEBI:57595"/>
    </ligand>
</feature>
<dbReference type="PIRSF" id="PIRSF001549">
    <property type="entry name" value="His-tRNA_synth"/>
    <property type="match status" value="1"/>
</dbReference>
<dbReference type="PANTHER" id="PTHR43707">
    <property type="entry name" value="HISTIDYL-TRNA SYNTHETASE"/>
    <property type="match status" value="1"/>
</dbReference>
<reference evidence="12" key="2">
    <citation type="journal article" date="2021" name="PeerJ">
        <title>Extensive microbial diversity within the chicken gut microbiome revealed by metagenomics and culture.</title>
        <authorList>
            <person name="Gilroy R."/>
            <person name="Ravi A."/>
            <person name="Getino M."/>
            <person name="Pursley I."/>
            <person name="Horton D.L."/>
            <person name="Alikhan N.F."/>
            <person name="Baker D."/>
            <person name="Gharbi K."/>
            <person name="Hall N."/>
            <person name="Watson M."/>
            <person name="Adriaenssens E.M."/>
            <person name="Foster-Nyarko E."/>
            <person name="Jarju S."/>
            <person name="Secka A."/>
            <person name="Antonio M."/>
            <person name="Oren A."/>
            <person name="Chaudhuri R.R."/>
            <person name="La Ragione R."/>
            <person name="Hildebrand F."/>
            <person name="Pallen M.J."/>
        </authorList>
    </citation>
    <scope>NUCLEOTIDE SEQUENCE</scope>
    <source>
        <strain evidence="12">CHK33-4379</strain>
    </source>
</reference>
<comment type="catalytic activity">
    <reaction evidence="8 9">
        <text>tRNA(His) + L-histidine + ATP = L-histidyl-tRNA(His) + AMP + diphosphate + H(+)</text>
        <dbReference type="Rhea" id="RHEA:17313"/>
        <dbReference type="Rhea" id="RHEA-COMP:9665"/>
        <dbReference type="Rhea" id="RHEA-COMP:9689"/>
        <dbReference type="ChEBI" id="CHEBI:15378"/>
        <dbReference type="ChEBI" id="CHEBI:30616"/>
        <dbReference type="ChEBI" id="CHEBI:33019"/>
        <dbReference type="ChEBI" id="CHEBI:57595"/>
        <dbReference type="ChEBI" id="CHEBI:78442"/>
        <dbReference type="ChEBI" id="CHEBI:78527"/>
        <dbReference type="ChEBI" id="CHEBI:456215"/>
        <dbReference type="EC" id="6.1.1.21"/>
    </reaction>
</comment>
<dbReference type="EMBL" id="DVLL01000024">
    <property type="protein sequence ID" value="HIT59594.1"/>
    <property type="molecule type" value="Genomic_DNA"/>
</dbReference>
<evidence type="ECO:0000256" key="9">
    <source>
        <dbReference type="HAMAP-Rule" id="MF_00127"/>
    </source>
</evidence>
<dbReference type="GO" id="GO:0140096">
    <property type="term" value="F:catalytic activity, acting on a protein"/>
    <property type="evidence" value="ECO:0007669"/>
    <property type="project" value="UniProtKB-ARBA"/>
</dbReference>